<sequence>MLRQEPRNFVSASSVQTAAFRQLVAVLGLVTGCQDASLYTATLVCAAARAVEWGEMFSTLFFWQKQFLSASFHRHQRAGLSYLYDCENVPASGTPGNHGDFACGCSTMKLKASVTRYRHPCFPNDFSPFQRKKKSYHTL</sequence>
<dbReference type="AlphaFoldDB" id="A0A8J5CQI7"/>
<organism evidence="1 2">
    <name type="scientific">Chionoecetes opilio</name>
    <name type="common">Atlantic snow crab</name>
    <name type="synonym">Cancer opilio</name>
    <dbReference type="NCBI Taxonomy" id="41210"/>
    <lineage>
        <taxon>Eukaryota</taxon>
        <taxon>Metazoa</taxon>
        <taxon>Ecdysozoa</taxon>
        <taxon>Arthropoda</taxon>
        <taxon>Crustacea</taxon>
        <taxon>Multicrustacea</taxon>
        <taxon>Malacostraca</taxon>
        <taxon>Eumalacostraca</taxon>
        <taxon>Eucarida</taxon>
        <taxon>Decapoda</taxon>
        <taxon>Pleocyemata</taxon>
        <taxon>Brachyura</taxon>
        <taxon>Eubrachyura</taxon>
        <taxon>Majoidea</taxon>
        <taxon>Majidae</taxon>
        <taxon>Chionoecetes</taxon>
    </lineage>
</organism>
<comment type="caution">
    <text evidence="1">The sequence shown here is derived from an EMBL/GenBank/DDBJ whole genome shotgun (WGS) entry which is preliminary data.</text>
</comment>
<dbReference type="PROSITE" id="PS51257">
    <property type="entry name" value="PROKAR_LIPOPROTEIN"/>
    <property type="match status" value="1"/>
</dbReference>
<accession>A0A8J5CQI7</accession>
<reference evidence="1" key="1">
    <citation type="submission" date="2020-07" db="EMBL/GenBank/DDBJ databases">
        <title>The High-quality genome of the commercially important snow crab, Chionoecetes opilio.</title>
        <authorList>
            <person name="Jeong J.-H."/>
            <person name="Ryu S."/>
        </authorList>
    </citation>
    <scope>NUCLEOTIDE SEQUENCE</scope>
    <source>
        <strain evidence="1">MADBK_172401_WGS</strain>
        <tissue evidence="1">Digestive gland</tissue>
    </source>
</reference>
<dbReference type="EMBL" id="JACEEZ010019003">
    <property type="protein sequence ID" value="KAG0716252.1"/>
    <property type="molecule type" value="Genomic_DNA"/>
</dbReference>
<name>A0A8J5CQI7_CHIOP</name>
<evidence type="ECO:0000313" key="2">
    <source>
        <dbReference type="Proteomes" id="UP000770661"/>
    </source>
</evidence>
<protein>
    <submittedName>
        <fullName evidence="1">Uncharacterized protein</fullName>
    </submittedName>
</protein>
<evidence type="ECO:0000313" key="1">
    <source>
        <dbReference type="EMBL" id="KAG0716252.1"/>
    </source>
</evidence>
<keyword evidence="2" id="KW-1185">Reference proteome</keyword>
<proteinExistence type="predicted"/>
<gene>
    <name evidence="1" type="ORF">GWK47_010157</name>
</gene>
<dbReference type="Proteomes" id="UP000770661">
    <property type="component" value="Unassembled WGS sequence"/>
</dbReference>